<sequence length="201" mass="23928">MNKEQILTSLQNELVKYENTELVEVTFTNDRDAYVIIFDDKSYPELNLKLSSFIYNHNLRERVNYGLHPAFTTNAEGVDKVVIYSLSRKSWESETYLLGTPFKVNRYEYLIGERKETKELYGDKLDYFNANQYRSLLHRLPFCFSNTDIEKNLHIVFKELDTSLKKDSSILEMYSHIFSKADNHFEEQYKDSTLRKKVDWV</sequence>
<organism evidence="1 2">
    <name type="scientific">Bacillus mesophilus</name>
    <dbReference type="NCBI Taxonomy" id="1808955"/>
    <lineage>
        <taxon>Bacteria</taxon>
        <taxon>Bacillati</taxon>
        <taxon>Bacillota</taxon>
        <taxon>Bacilli</taxon>
        <taxon>Bacillales</taxon>
        <taxon>Bacillaceae</taxon>
        <taxon>Bacillus</taxon>
    </lineage>
</organism>
<evidence type="ECO:0000313" key="2">
    <source>
        <dbReference type="Proteomes" id="UP000481043"/>
    </source>
</evidence>
<accession>A0A6M0QBF3</accession>
<dbReference type="AlphaFoldDB" id="A0A6M0QBF3"/>
<reference evidence="1 2" key="1">
    <citation type="submission" date="2020-02" db="EMBL/GenBank/DDBJ databases">
        <title>Bacillus aquiflavi sp. nov., isolated from yellow water of strong flavor Chinese baijiu in Yibin region of China.</title>
        <authorList>
            <person name="Xie J."/>
        </authorList>
    </citation>
    <scope>NUCLEOTIDE SEQUENCE [LARGE SCALE GENOMIC DNA]</scope>
    <source>
        <strain evidence="1 2">SA4</strain>
    </source>
</reference>
<dbReference type="EMBL" id="JAAIWM010000005">
    <property type="protein sequence ID" value="NEY73089.1"/>
    <property type="molecule type" value="Genomic_DNA"/>
</dbReference>
<comment type="caution">
    <text evidence="1">The sequence shown here is derived from an EMBL/GenBank/DDBJ whole genome shotgun (WGS) entry which is preliminary data.</text>
</comment>
<name>A0A6M0QBF3_9BACI</name>
<evidence type="ECO:0000313" key="1">
    <source>
        <dbReference type="EMBL" id="NEY73089.1"/>
    </source>
</evidence>
<dbReference type="Proteomes" id="UP000481043">
    <property type="component" value="Unassembled WGS sequence"/>
</dbReference>
<gene>
    <name evidence="1" type="ORF">G4D63_15235</name>
</gene>
<protein>
    <submittedName>
        <fullName evidence="1">Uncharacterized protein</fullName>
    </submittedName>
</protein>
<dbReference type="RefSeq" id="WP_163180550.1">
    <property type="nucleotide sequence ID" value="NZ_JAAIWM010000005.1"/>
</dbReference>
<keyword evidence="2" id="KW-1185">Reference proteome</keyword>
<proteinExistence type="predicted"/>